<dbReference type="Gene3D" id="2.60.40.10">
    <property type="entry name" value="Immunoglobulins"/>
    <property type="match status" value="1"/>
</dbReference>
<feature type="compositionally biased region" description="Polar residues" evidence="1">
    <location>
        <begin position="41"/>
        <end position="53"/>
    </location>
</feature>
<dbReference type="EMBL" id="WJQU01000001">
    <property type="protein sequence ID" value="KAJ6649769.1"/>
    <property type="molecule type" value="Genomic_DNA"/>
</dbReference>
<dbReference type="PRINTS" id="PR00057">
    <property type="entry name" value="NFKBTNSCPFCT"/>
</dbReference>
<dbReference type="InterPro" id="IPR030492">
    <property type="entry name" value="RHD_CS"/>
</dbReference>
<dbReference type="GO" id="GO:0045087">
    <property type="term" value="P:innate immune response"/>
    <property type="evidence" value="ECO:0007669"/>
    <property type="project" value="TreeGrafter"/>
</dbReference>
<dbReference type="InterPro" id="IPR032397">
    <property type="entry name" value="RHD_dimer"/>
</dbReference>
<dbReference type="SMART" id="SM00429">
    <property type="entry name" value="IPT"/>
    <property type="match status" value="1"/>
</dbReference>
<dbReference type="PROSITE" id="PS01204">
    <property type="entry name" value="REL_1"/>
    <property type="match status" value="1"/>
</dbReference>
<dbReference type="GO" id="GO:0033554">
    <property type="term" value="P:cellular response to stress"/>
    <property type="evidence" value="ECO:0007669"/>
    <property type="project" value="TreeGrafter"/>
</dbReference>
<dbReference type="PANTHER" id="PTHR24169:SF25">
    <property type="entry name" value="DORSAL-RELATED IMMUNITY FACTOR DIF-RELATED"/>
    <property type="match status" value="1"/>
</dbReference>
<dbReference type="GO" id="GO:0048731">
    <property type="term" value="P:system development"/>
    <property type="evidence" value="ECO:0007669"/>
    <property type="project" value="UniProtKB-ARBA"/>
</dbReference>
<dbReference type="InterPro" id="IPR013783">
    <property type="entry name" value="Ig-like_fold"/>
</dbReference>
<dbReference type="SUPFAM" id="SSF49417">
    <property type="entry name" value="p53-like transcription factors"/>
    <property type="match status" value="1"/>
</dbReference>
<dbReference type="PANTHER" id="PTHR24169">
    <property type="entry name" value="NUCLEAR FACTOR NF-KAPPA-B PROTEIN"/>
    <property type="match status" value="1"/>
</dbReference>
<dbReference type="Gene3D" id="2.60.40.340">
    <property type="entry name" value="Rel homology domain (RHD), DNA-binding domain"/>
    <property type="match status" value="1"/>
</dbReference>
<feature type="domain" description="RHD" evidence="2">
    <location>
        <begin position="69"/>
        <end position="248"/>
    </location>
</feature>
<dbReference type="InterPro" id="IPR014756">
    <property type="entry name" value="Ig_E-set"/>
</dbReference>
<feature type="region of interest" description="Disordered" evidence="1">
    <location>
        <begin position="41"/>
        <end position="62"/>
    </location>
</feature>
<dbReference type="GO" id="GO:0038061">
    <property type="term" value="P:non-canonical NF-kappaB signal transduction"/>
    <property type="evidence" value="ECO:0007669"/>
    <property type="project" value="TreeGrafter"/>
</dbReference>
<name>A0A9Q0NGC8_9DIPT</name>
<evidence type="ECO:0000313" key="3">
    <source>
        <dbReference type="EMBL" id="KAJ6649769.1"/>
    </source>
</evidence>
<evidence type="ECO:0000256" key="1">
    <source>
        <dbReference type="SAM" id="MobiDB-lite"/>
    </source>
</evidence>
<dbReference type="SUPFAM" id="SSF81296">
    <property type="entry name" value="E set domains"/>
    <property type="match status" value="1"/>
</dbReference>
<dbReference type="InterPro" id="IPR000451">
    <property type="entry name" value="NFkB/Dor"/>
</dbReference>
<accession>A0A9Q0NGC8</accession>
<dbReference type="GO" id="GO:0034097">
    <property type="term" value="P:response to cytokine"/>
    <property type="evidence" value="ECO:0007669"/>
    <property type="project" value="TreeGrafter"/>
</dbReference>
<dbReference type="GO" id="GO:0005634">
    <property type="term" value="C:nucleus"/>
    <property type="evidence" value="ECO:0007669"/>
    <property type="project" value="TreeGrafter"/>
</dbReference>
<dbReference type="GO" id="GO:0000981">
    <property type="term" value="F:DNA-binding transcription factor activity, RNA polymerase II-specific"/>
    <property type="evidence" value="ECO:0007669"/>
    <property type="project" value="TreeGrafter"/>
</dbReference>
<dbReference type="InterPro" id="IPR002909">
    <property type="entry name" value="IPT_dom"/>
</dbReference>
<proteinExistence type="predicted"/>
<dbReference type="GO" id="GO:0000978">
    <property type="term" value="F:RNA polymerase II cis-regulatory region sequence-specific DNA binding"/>
    <property type="evidence" value="ECO:0007669"/>
    <property type="project" value="TreeGrafter"/>
</dbReference>
<dbReference type="Proteomes" id="UP001151699">
    <property type="component" value="Chromosome A"/>
</dbReference>
<organism evidence="3 4">
    <name type="scientific">Pseudolycoriella hygida</name>
    <dbReference type="NCBI Taxonomy" id="35572"/>
    <lineage>
        <taxon>Eukaryota</taxon>
        <taxon>Metazoa</taxon>
        <taxon>Ecdysozoa</taxon>
        <taxon>Arthropoda</taxon>
        <taxon>Hexapoda</taxon>
        <taxon>Insecta</taxon>
        <taxon>Pterygota</taxon>
        <taxon>Neoptera</taxon>
        <taxon>Endopterygota</taxon>
        <taxon>Diptera</taxon>
        <taxon>Nematocera</taxon>
        <taxon>Sciaroidea</taxon>
        <taxon>Sciaridae</taxon>
        <taxon>Pseudolycoriella</taxon>
    </lineage>
</organism>
<feature type="compositionally biased region" description="Low complexity" evidence="1">
    <location>
        <begin position="850"/>
        <end position="859"/>
    </location>
</feature>
<dbReference type="InterPro" id="IPR037059">
    <property type="entry name" value="RHD_DNA_bind_dom_sf"/>
</dbReference>
<dbReference type="GO" id="GO:0045944">
    <property type="term" value="P:positive regulation of transcription by RNA polymerase II"/>
    <property type="evidence" value="ECO:0007669"/>
    <property type="project" value="TreeGrafter"/>
</dbReference>
<keyword evidence="4" id="KW-1185">Reference proteome</keyword>
<dbReference type="GO" id="GO:0007249">
    <property type="term" value="P:canonical NF-kappaB signal transduction"/>
    <property type="evidence" value="ECO:0007669"/>
    <property type="project" value="TreeGrafter"/>
</dbReference>
<dbReference type="Pfam" id="PF16179">
    <property type="entry name" value="RHD_dimer"/>
    <property type="match status" value="1"/>
</dbReference>
<comment type="caution">
    <text evidence="3">The sequence shown here is derived from an EMBL/GenBank/DDBJ whole genome shotgun (WGS) entry which is preliminary data.</text>
</comment>
<dbReference type="SUPFAM" id="SSF141571">
    <property type="entry name" value="Pentapeptide repeat-like"/>
    <property type="match status" value="1"/>
</dbReference>
<dbReference type="InterPro" id="IPR008967">
    <property type="entry name" value="p53-like_TF_DNA-bd_sf"/>
</dbReference>
<feature type="compositionally biased region" description="Polar residues" evidence="1">
    <location>
        <begin position="803"/>
        <end position="840"/>
    </location>
</feature>
<dbReference type="OrthoDB" id="7881762at2759"/>
<dbReference type="FunFam" id="2.60.40.340:FF:000006">
    <property type="entry name" value="Dorsal isoform 1-B"/>
    <property type="match status" value="1"/>
</dbReference>
<dbReference type="Gene3D" id="2.160.20.80">
    <property type="entry name" value="E3 ubiquitin-protein ligase SopA"/>
    <property type="match status" value="1"/>
</dbReference>
<dbReference type="CDD" id="cd07887">
    <property type="entry name" value="RHD-n_Dorsal_Dif"/>
    <property type="match status" value="1"/>
</dbReference>
<evidence type="ECO:0000313" key="4">
    <source>
        <dbReference type="Proteomes" id="UP001151699"/>
    </source>
</evidence>
<dbReference type="PROSITE" id="PS50254">
    <property type="entry name" value="REL_2"/>
    <property type="match status" value="1"/>
</dbReference>
<protein>
    <submittedName>
        <fullName evidence="3">Embryonic polarity protein dorsal</fullName>
    </submittedName>
</protein>
<dbReference type="GO" id="GO:0048468">
    <property type="term" value="P:cell development"/>
    <property type="evidence" value="ECO:0007669"/>
    <property type="project" value="UniProtKB-ARBA"/>
</dbReference>
<dbReference type="InterPro" id="IPR011539">
    <property type="entry name" value="RHD_DNA_bind_dom"/>
</dbReference>
<gene>
    <name evidence="3" type="primary">dl_1</name>
    <name evidence="3" type="ORF">Bhyg_05009</name>
</gene>
<reference evidence="3" key="1">
    <citation type="submission" date="2022-07" db="EMBL/GenBank/DDBJ databases">
        <authorList>
            <person name="Trinca V."/>
            <person name="Uliana J.V.C."/>
            <person name="Torres T.T."/>
            <person name="Ward R.J."/>
            <person name="Monesi N."/>
        </authorList>
    </citation>
    <scope>NUCLEOTIDE SEQUENCE</scope>
    <source>
        <strain evidence="3">HSMRA1968</strain>
        <tissue evidence="3">Whole embryos</tissue>
    </source>
</reference>
<evidence type="ECO:0000259" key="2">
    <source>
        <dbReference type="PROSITE" id="PS50254"/>
    </source>
</evidence>
<dbReference type="GO" id="GO:0005737">
    <property type="term" value="C:cytoplasm"/>
    <property type="evidence" value="ECO:0007669"/>
    <property type="project" value="InterPro"/>
</dbReference>
<feature type="region of interest" description="Disordered" evidence="1">
    <location>
        <begin position="734"/>
        <end position="859"/>
    </location>
</feature>
<dbReference type="Pfam" id="PF00554">
    <property type="entry name" value="RHD_DNA_bind"/>
    <property type="match status" value="1"/>
</dbReference>
<feature type="compositionally biased region" description="Polar residues" evidence="1">
    <location>
        <begin position="734"/>
        <end position="745"/>
    </location>
</feature>
<dbReference type="AlphaFoldDB" id="A0A9Q0NGC8"/>
<feature type="region of interest" description="Disordered" evidence="1">
    <location>
        <begin position="690"/>
        <end position="719"/>
    </location>
</feature>
<sequence>MYVLPVEDLIPISVEAIFEVIQTTDPQAQAMFNNVNDVTMQSSQIHPQPQPNTNASILANSSSSSNSYRRSAFVKITEQPASKALRFRYECEGRSAGSIPGVLSTPENKTFPSIQVVGYRGRAVVVVSCVTKDPPYRPHPHNLVGKEGCKKGVCTVEINSDTMSVTFSNLGIQCVKKRDIDEALRVREEIRVDPYRTGFNHRSQPSSIDLNAVRLCFQVFLESEQKGRFTVPLSPVVSDPIFDKKAMSDLVICKLSDASCTVAGGKEMILLCEKVAKEDISVRFFEEIDDNIVWEGYGDFQHNNVHKQVAISFRTPRYKSIDVEQPVRAFFSFEAVSFEVVSFEAVSFEAVSFEAVSFEAVSFEAVSFEAVSLEAVSFEAVSFEAVSFEVVSFEAVSFEAVSFEAVSFEVVSFEAVSFEAVSFEAVSFEAVSFEAVSFEAVSFEACYIQLKRPSDGVTSEPLPFDYLPLDSGRRSIWTMRKGLKEKESFDFLSQLFAEDKSGICANGQNKPEIIDLDTPIEDNRPLPEETLQTTETFETETAPTLHPSTDKTTEWIQKTEFQQDDENLFKTENTTDDDKTLNELLDQVAELDQIYTDHQINVDNGRTEQELNGFENVIPKSNDDGNMDFDELFDDTATYTSLQIAFKNPVPIIDLLPPSPPVKYNFDHTDYDAVEPEVLTATGPIIDVSSLKRESPTLDDEKLPPLPPKRVKKSIPNNENQVTQETYQLEDRVSTVSLSPKNTQQRPPPSKIIIMKTPDQSPLNKRLPPAPPPSNVNTLPKPQKKTGFFSKLFSRRKSRSDVNENVNVNSQIDNDASPNTSLNNFSVNDPNRASVKSLQMPTKKAHGKPVGRSVSSVSGKRPNLTADIIHIPLKGDSLNSLPTKTGSGTLLALPGTDAYERASTATLSNNLDRKTVSALQLADLPLQDGNMELIAIADRQSLKNLCEGEFGVHLDPSVDLTEAEHYALYTSMAPHATESEFDEQSCYYAPVEAGEILTQSEVARRLASNFS</sequence>
<feature type="compositionally biased region" description="Basic and acidic residues" evidence="1">
    <location>
        <begin position="690"/>
        <end position="703"/>
    </location>
</feature>